<name>A0A0E9XVE7_ANGAN</name>
<evidence type="ECO:0000313" key="1">
    <source>
        <dbReference type="EMBL" id="JAI06640.1"/>
    </source>
</evidence>
<reference evidence="1" key="1">
    <citation type="submission" date="2014-11" db="EMBL/GenBank/DDBJ databases">
        <authorList>
            <person name="Amaro Gonzalez C."/>
        </authorList>
    </citation>
    <scope>NUCLEOTIDE SEQUENCE</scope>
</reference>
<dbReference type="AlphaFoldDB" id="A0A0E9XVE7"/>
<reference evidence="1" key="2">
    <citation type="journal article" date="2015" name="Fish Shellfish Immunol.">
        <title>Early steps in the European eel (Anguilla anguilla)-Vibrio vulnificus interaction in the gills: Role of the RtxA13 toxin.</title>
        <authorList>
            <person name="Callol A."/>
            <person name="Pajuelo D."/>
            <person name="Ebbesson L."/>
            <person name="Teles M."/>
            <person name="MacKenzie S."/>
            <person name="Amaro C."/>
        </authorList>
    </citation>
    <scope>NUCLEOTIDE SEQUENCE</scope>
</reference>
<organism evidence="1">
    <name type="scientific">Anguilla anguilla</name>
    <name type="common">European freshwater eel</name>
    <name type="synonym">Muraena anguilla</name>
    <dbReference type="NCBI Taxonomy" id="7936"/>
    <lineage>
        <taxon>Eukaryota</taxon>
        <taxon>Metazoa</taxon>
        <taxon>Chordata</taxon>
        <taxon>Craniata</taxon>
        <taxon>Vertebrata</taxon>
        <taxon>Euteleostomi</taxon>
        <taxon>Actinopterygii</taxon>
        <taxon>Neopterygii</taxon>
        <taxon>Teleostei</taxon>
        <taxon>Anguilliformes</taxon>
        <taxon>Anguillidae</taxon>
        <taxon>Anguilla</taxon>
    </lineage>
</organism>
<accession>A0A0E9XVE7</accession>
<protein>
    <submittedName>
        <fullName evidence="1">Uncharacterized protein</fullName>
    </submittedName>
</protein>
<dbReference type="EMBL" id="GBXM01001938">
    <property type="protein sequence ID" value="JAI06640.1"/>
    <property type="molecule type" value="Transcribed_RNA"/>
</dbReference>
<proteinExistence type="predicted"/>
<sequence length="40" mass="4735">MMCIHVWKMPLIRMKQVRRYPRCHSPSVECSNSGAVEPYL</sequence>